<keyword evidence="7" id="KW-1185">Reference proteome</keyword>
<proteinExistence type="predicted"/>
<keyword evidence="3" id="KW-0732">Signal</keyword>
<dbReference type="InterPro" id="IPR031325">
    <property type="entry name" value="RHS_repeat"/>
</dbReference>
<dbReference type="PANTHER" id="PTHR32305:SF15">
    <property type="entry name" value="PROTEIN RHSA-RELATED"/>
    <property type="match status" value="1"/>
</dbReference>
<dbReference type="RefSeq" id="WP_281793279.1">
    <property type="nucleotide sequence ID" value="NZ_BSDR01000001.1"/>
</dbReference>
<feature type="compositionally biased region" description="Acidic residues" evidence="2">
    <location>
        <begin position="150"/>
        <end position="163"/>
    </location>
</feature>
<feature type="chain" id="PRO_5040801908" description="DUF2778 domain-containing protein" evidence="3">
    <location>
        <begin position="23"/>
        <end position="1510"/>
    </location>
</feature>
<dbReference type="Pfam" id="PF25023">
    <property type="entry name" value="TEN_YD-shell"/>
    <property type="match status" value="2"/>
</dbReference>
<evidence type="ECO:0000259" key="5">
    <source>
        <dbReference type="Pfam" id="PF25023"/>
    </source>
</evidence>
<dbReference type="NCBIfam" id="TIGR01643">
    <property type="entry name" value="YD_repeat_2x"/>
    <property type="match status" value="7"/>
</dbReference>
<organism evidence="6 7">
    <name type="scientific">Desulforhabdus amnigena</name>
    <dbReference type="NCBI Taxonomy" id="40218"/>
    <lineage>
        <taxon>Bacteria</taxon>
        <taxon>Pseudomonadati</taxon>
        <taxon>Thermodesulfobacteriota</taxon>
        <taxon>Syntrophobacteria</taxon>
        <taxon>Syntrophobacterales</taxon>
        <taxon>Syntrophobacteraceae</taxon>
        <taxon>Desulforhabdus</taxon>
    </lineage>
</organism>
<evidence type="ECO:0008006" key="8">
    <source>
        <dbReference type="Google" id="ProtNLM"/>
    </source>
</evidence>
<dbReference type="EMBL" id="BSDR01000001">
    <property type="protein sequence ID" value="GLI34004.1"/>
    <property type="molecule type" value="Genomic_DNA"/>
</dbReference>
<evidence type="ECO:0000256" key="3">
    <source>
        <dbReference type="SAM" id="SignalP"/>
    </source>
</evidence>
<dbReference type="Pfam" id="PF11617">
    <property type="entry name" value="Cu-binding_MopE"/>
    <property type="match status" value="2"/>
</dbReference>
<accession>A0A9W6CWR9</accession>
<feature type="region of interest" description="Disordered" evidence="2">
    <location>
        <begin position="114"/>
        <end position="167"/>
    </location>
</feature>
<dbReference type="NCBIfam" id="TIGR03696">
    <property type="entry name" value="Rhs_assc_core"/>
    <property type="match status" value="1"/>
</dbReference>
<dbReference type="Proteomes" id="UP001144372">
    <property type="component" value="Unassembled WGS sequence"/>
</dbReference>
<evidence type="ECO:0000313" key="7">
    <source>
        <dbReference type="Proteomes" id="UP001144372"/>
    </source>
</evidence>
<dbReference type="InterPro" id="IPR045351">
    <property type="entry name" value="DUF6531"/>
</dbReference>
<name>A0A9W6CWR9_9BACT</name>
<dbReference type="Gene3D" id="2.180.10.10">
    <property type="entry name" value="RHS repeat-associated core"/>
    <property type="match status" value="4"/>
</dbReference>
<feature type="signal peptide" evidence="3">
    <location>
        <begin position="1"/>
        <end position="22"/>
    </location>
</feature>
<comment type="caution">
    <text evidence="6">The sequence shown here is derived from an EMBL/GenBank/DDBJ whole genome shotgun (WGS) entry which is preliminary data.</text>
</comment>
<dbReference type="PANTHER" id="PTHR32305">
    <property type="match status" value="1"/>
</dbReference>
<keyword evidence="1" id="KW-0677">Repeat</keyword>
<evidence type="ECO:0000256" key="2">
    <source>
        <dbReference type="SAM" id="MobiDB-lite"/>
    </source>
</evidence>
<evidence type="ECO:0000313" key="6">
    <source>
        <dbReference type="EMBL" id="GLI34004.1"/>
    </source>
</evidence>
<dbReference type="Pfam" id="PF20148">
    <property type="entry name" value="DUF6531"/>
    <property type="match status" value="1"/>
</dbReference>
<feature type="region of interest" description="Disordered" evidence="2">
    <location>
        <begin position="211"/>
        <end position="239"/>
    </location>
</feature>
<gene>
    <name evidence="6" type="ORF">DAMNIGENAA_14370</name>
</gene>
<feature type="domain" description="Teneurin-like YD-shell" evidence="5">
    <location>
        <begin position="607"/>
        <end position="837"/>
    </location>
</feature>
<dbReference type="InterPro" id="IPR050708">
    <property type="entry name" value="T6SS_VgrG/RHS"/>
</dbReference>
<reference evidence="6" key="1">
    <citation type="submission" date="2022-12" db="EMBL/GenBank/DDBJ databases">
        <title>Reference genome sequencing for broad-spectrum identification of bacterial and archaeal isolates by mass spectrometry.</title>
        <authorList>
            <person name="Sekiguchi Y."/>
            <person name="Tourlousse D.M."/>
        </authorList>
    </citation>
    <scope>NUCLEOTIDE SEQUENCE</scope>
    <source>
        <strain evidence="6">ASRB1</strain>
    </source>
</reference>
<dbReference type="InterPro" id="IPR056823">
    <property type="entry name" value="TEN-like_YD-shell"/>
</dbReference>
<evidence type="ECO:0000256" key="1">
    <source>
        <dbReference type="ARBA" id="ARBA00022737"/>
    </source>
</evidence>
<evidence type="ECO:0000259" key="4">
    <source>
        <dbReference type="Pfam" id="PF20148"/>
    </source>
</evidence>
<dbReference type="InterPro" id="IPR021655">
    <property type="entry name" value="Put_metal-bd"/>
</dbReference>
<feature type="domain" description="DUF6531" evidence="4">
    <location>
        <begin position="235"/>
        <end position="310"/>
    </location>
</feature>
<dbReference type="InterPro" id="IPR006530">
    <property type="entry name" value="YD"/>
</dbReference>
<sequence length="1510" mass="168441">MKKNIFLSLALILLIHPNTLFGWGDCTVDILGSKTVPVGETILLEAAASPAGGECSWSQTPGLNGAGCTASFTGLQEGIFWVTATYKKEPSEFRCSDRTRITVVDACQDRDGDGYDEKTDDCPQGNDCDDENPGVHPGAQEICDGRDNNCNEEPDEGLSEDADGDGHYAPGSCRTPCEDCDDNDPHTYPGAPEICDGRDNDCDQAIDESDCRQDENIGPGPQKGDGPPRGQNNAGEPIDIATGNVYSEETDFASVAVGIHSRLNLTFQRTYNSRTGYCGPLGHGWTHNFNMSIIPGNPVGVRREGGGIIYFHEEADGTFTPPKGVHNTLTREDGLFRFHTIEQITYTFGLDGKLLEIRDAPGNKLTMQFEAGRLASVTDDFGRSIRFEYDGVRIRKVTDPGGGEYLYTYDDPLDPNPNLISVSYPSGGNPSVRRYLYEDTHDSHNLTGVVDENGSRWLTFGYDNEDRAIWVDSPGRANHIDVDYSGGDKILVTNALGKKSVYTRETADGMAYITRIEEASENGGRCSTCGPYGIFQYGEDHKLVGVSDAGGHHTTYTYDESGNILSETEAKDSEVERTTSYTYHGVFRKPLTVTVSGVDTPGKNKVTEFRYDDAGNVIQKTEKGYANGRLQVRTSTFEYNERGQITTIDGPRTDVEDITRLTYYPNEASYGSKRGRLHEIITPSGITEFLDYDPCGHLLKLRDPNGVVSSYSYSPGGRLESREIDGRTYHYSYDGVGQLIRSRDSEGRTLLFRYEGAHRLKEIEDPLGNRIRFTLDAEGNRVGEEILDPGGVVVRKVSMEYDRRNRLERLRHPDGTFRHFIYDPNGNPTALTDENGRETRYEYDGLDRLLKSVEYFNEGAAITQYHYDLHDNLIGVTDAEGHVTTYDHDDFRDLLTAVSPDTGKTVYRYDEAGNMVSKTDAKGVTVRYEYDALDRLTKIDYPNDPDVIYSYDEGSNGRGRMTGMRDGSGTYSFGYDSLGNLIREEKTIGNVTYTTEYRYDGSGLITGLTYPGGRTIDYDLDEAGRVRMVTSRDREMNVLADNISYRPFGPMTALTYGNGLDFSLNYDLRYRLRKMNMVGTLDFSYDYDGAGSIQSITDHMEPGGSQTFSYDGLKRLAYTEGAYGPIGYAYDRVGNRMTEREGENTDAYLYTPGTNRLSSITGANPLNISHDANGNIVSMGNRTFTYGENNRLIEASENRKVTGRYVYNGFGLRTIKGSTHYHYDLEGRLMAETNAKNGRTLREYIYVNSTLLAVMEKGKALYVHTDHLGTPIKATDERGNLVWDAAYKPFGEGVEDRHSAPKGKTLPMNLRFPGQYYDEETGLHYNWNRYYDPKLGRYLTPDPIGLAGGINPYVYAQNDPINAVDPLGLFVLGSYDRSTGQLSITDLDKGNSVTILAESGGKPFGDPIPYGTYNILERQGRLDFYRLDKEDVSPYDDVDDATGRSHFRLHHPGRTIGCIAAKDWEGWKKVNNLIKNTQHTDKVPDNFKPWWKFWPTASGQLTRYGTLRVY</sequence>
<dbReference type="Pfam" id="PF05593">
    <property type="entry name" value="RHS_repeat"/>
    <property type="match status" value="4"/>
</dbReference>
<dbReference type="InterPro" id="IPR022385">
    <property type="entry name" value="Rhs_assc_core"/>
</dbReference>
<protein>
    <recommendedName>
        <fullName evidence="8">DUF2778 domain-containing protein</fullName>
    </recommendedName>
</protein>
<feature type="domain" description="Teneurin-like YD-shell" evidence="5">
    <location>
        <begin position="1081"/>
        <end position="1360"/>
    </location>
</feature>